<proteinExistence type="predicted"/>
<feature type="chain" id="PRO_5019390542" description="Copper(I)-binding protein" evidence="1">
    <location>
        <begin position="24"/>
        <end position="161"/>
    </location>
</feature>
<dbReference type="AlphaFoldDB" id="A0A420WBQ0"/>
<dbReference type="SUPFAM" id="SSF110087">
    <property type="entry name" value="DR1885-like metal-binding protein"/>
    <property type="match status" value="1"/>
</dbReference>
<dbReference type="InterPro" id="IPR007410">
    <property type="entry name" value="LpqE-like"/>
</dbReference>
<evidence type="ECO:0000313" key="3">
    <source>
        <dbReference type="Proteomes" id="UP000277424"/>
    </source>
</evidence>
<name>A0A420WBQ0_9PROT</name>
<comment type="caution">
    <text evidence="2">The sequence shown here is derived from an EMBL/GenBank/DDBJ whole genome shotgun (WGS) entry which is preliminary data.</text>
</comment>
<evidence type="ECO:0000256" key="1">
    <source>
        <dbReference type="SAM" id="SignalP"/>
    </source>
</evidence>
<keyword evidence="1" id="KW-0732">Signal</keyword>
<feature type="signal peptide" evidence="1">
    <location>
        <begin position="1"/>
        <end position="23"/>
    </location>
</feature>
<sequence>MRFLPGFMIFALALIAAAPLAVAHDKHVEATNVWARATPPGAKNGAAYMTLTNDTAKADRLIDAASDVAARVEIHTHLMENGVMRMRQVEGGVDVEPGTPVVFQPGGLHIMLMGLKKQLVPGETFELVLTYSNAGKVKVTAEVMPIGADGSKAGHGKAHTH</sequence>
<evidence type="ECO:0000313" key="2">
    <source>
        <dbReference type="EMBL" id="RKQ68431.1"/>
    </source>
</evidence>
<dbReference type="Gene3D" id="2.60.40.1890">
    <property type="entry name" value="PCu(A)C copper chaperone"/>
    <property type="match status" value="1"/>
</dbReference>
<dbReference type="EMBL" id="RBIG01000003">
    <property type="protein sequence ID" value="RKQ68431.1"/>
    <property type="molecule type" value="Genomic_DNA"/>
</dbReference>
<reference evidence="2 3" key="1">
    <citation type="submission" date="2018-10" db="EMBL/GenBank/DDBJ databases">
        <title>Comparative analysis of microorganisms from saline springs in Andes Mountain Range, Colombia.</title>
        <authorList>
            <person name="Rubin E."/>
        </authorList>
    </citation>
    <scope>NUCLEOTIDE SEQUENCE [LARGE SCALE GENOMIC DNA]</scope>
    <source>
        <strain evidence="2 3">USBA 36</strain>
    </source>
</reference>
<dbReference type="InterPro" id="IPR036182">
    <property type="entry name" value="PCuAC_sf"/>
</dbReference>
<gene>
    <name evidence="2" type="ORF">BCL74_2911</name>
</gene>
<accession>A0A420WBQ0</accession>
<dbReference type="PANTHER" id="PTHR36302:SF1">
    <property type="entry name" value="COPPER CHAPERONE PCU(A)C"/>
    <property type="match status" value="1"/>
</dbReference>
<organism evidence="2 3">
    <name type="scientific">Oceanibaculum indicum</name>
    <dbReference type="NCBI Taxonomy" id="526216"/>
    <lineage>
        <taxon>Bacteria</taxon>
        <taxon>Pseudomonadati</taxon>
        <taxon>Pseudomonadota</taxon>
        <taxon>Alphaproteobacteria</taxon>
        <taxon>Rhodospirillales</taxon>
        <taxon>Oceanibaculaceae</taxon>
        <taxon>Oceanibaculum</taxon>
    </lineage>
</organism>
<dbReference type="Pfam" id="PF04314">
    <property type="entry name" value="PCuAC"/>
    <property type="match status" value="1"/>
</dbReference>
<evidence type="ECO:0008006" key="4">
    <source>
        <dbReference type="Google" id="ProtNLM"/>
    </source>
</evidence>
<dbReference type="InterPro" id="IPR058248">
    <property type="entry name" value="Lxx211020-like"/>
</dbReference>
<dbReference type="RefSeq" id="WP_244922284.1">
    <property type="nucleotide sequence ID" value="NZ_RBIG01000003.1"/>
</dbReference>
<dbReference type="PANTHER" id="PTHR36302">
    <property type="entry name" value="BLR7088 PROTEIN"/>
    <property type="match status" value="1"/>
</dbReference>
<dbReference type="Proteomes" id="UP000277424">
    <property type="component" value="Unassembled WGS sequence"/>
</dbReference>
<protein>
    <recommendedName>
        <fullName evidence="4">Copper(I)-binding protein</fullName>
    </recommendedName>
</protein>